<reference evidence="3" key="2">
    <citation type="submission" date="2020-06" db="EMBL/GenBank/DDBJ databases">
        <authorList>
            <person name="Sheffer M."/>
        </authorList>
    </citation>
    <scope>NUCLEOTIDE SEQUENCE</scope>
</reference>
<dbReference type="PANTHER" id="PTHR21600:SF87">
    <property type="entry name" value="RNA PSEUDOURIDYLATE SYNTHASE DOMAIN-CONTAINING PROTEIN 1"/>
    <property type="match status" value="1"/>
</dbReference>
<dbReference type="SUPFAM" id="SSF55120">
    <property type="entry name" value="Pseudouridine synthase"/>
    <property type="match status" value="1"/>
</dbReference>
<gene>
    <name evidence="3" type="ORF">HNY73_015255</name>
</gene>
<dbReference type="InterPro" id="IPR050188">
    <property type="entry name" value="RluA_PseudoU_synthase"/>
</dbReference>
<sequence>MNQLEVKLKWFASHFIKVYIMGCKPATVKDLNILHLSDNFLVINKACDIPINSDSEEQHPVTVATQLKYRFHDLYDPTVKFGFRFCHRLDYSTSGALAIALNKKAAKESTIAFNSKKIDKYYLALVHGHVQDNMVEMDQSIGVDSRSDYSHRMCSSDKEYCLKPRWAMSKLLVLQRGLYTGKPATKVLMKLITGRRHQLRVHCHELGHTIIGDYTYSNRKDVFPYRMFLHSYRLYMPTNIETLDILTDDPFTEHEPKNEWCPTETVYELDKEVFSLFKDEYFVVRKMNK</sequence>
<dbReference type="GO" id="GO:0003723">
    <property type="term" value="F:RNA binding"/>
    <property type="evidence" value="ECO:0007669"/>
    <property type="project" value="InterPro"/>
</dbReference>
<dbReference type="GO" id="GO:0009982">
    <property type="term" value="F:pseudouridine synthase activity"/>
    <property type="evidence" value="ECO:0007669"/>
    <property type="project" value="InterPro"/>
</dbReference>
<dbReference type="CDD" id="cd02869">
    <property type="entry name" value="PseudoU_synth_RluA_like"/>
    <property type="match status" value="1"/>
</dbReference>
<comment type="similarity">
    <text evidence="1">Belongs to the pseudouridine synthase RluA family.</text>
</comment>
<name>A0A8T0ET16_ARGBR</name>
<evidence type="ECO:0000256" key="1">
    <source>
        <dbReference type="ARBA" id="ARBA00010876"/>
    </source>
</evidence>
<reference evidence="3" key="1">
    <citation type="journal article" date="2020" name="bioRxiv">
        <title>Chromosome-level reference genome of the European wasp spider Argiope bruennichi: a resource for studies on range expansion and evolutionary adaptation.</title>
        <authorList>
            <person name="Sheffer M.M."/>
            <person name="Hoppe A."/>
            <person name="Krehenwinkel H."/>
            <person name="Uhl G."/>
            <person name="Kuss A.W."/>
            <person name="Jensen L."/>
            <person name="Jensen C."/>
            <person name="Gillespie R.G."/>
            <person name="Hoff K.J."/>
            <person name="Prost S."/>
        </authorList>
    </citation>
    <scope>NUCLEOTIDE SEQUENCE</scope>
</reference>
<dbReference type="EMBL" id="JABXBU010002072">
    <property type="protein sequence ID" value="KAF8778541.1"/>
    <property type="molecule type" value="Genomic_DNA"/>
</dbReference>
<evidence type="ECO:0000313" key="3">
    <source>
        <dbReference type="EMBL" id="KAF8778541.1"/>
    </source>
</evidence>
<keyword evidence="4" id="KW-1185">Reference proteome</keyword>
<dbReference type="GO" id="GO:0000455">
    <property type="term" value="P:enzyme-directed rRNA pseudouridine synthesis"/>
    <property type="evidence" value="ECO:0007669"/>
    <property type="project" value="TreeGrafter"/>
</dbReference>
<dbReference type="PANTHER" id="PTHR21600">
    <property type="entry name" value="MITOCHONDRIAL RNA PSEUDOURIDINE SYNTHASE"/>
    <property type="match status" value="1"/>
</dbReference>
<dbReference type="Pfam" id="PF00849">
    <property type="entry name" value="PseudoU_synth_2"/>
    <property type="match status" value="1"/>
</dbReference>
<dbReference type="AlphaFoldDB" id="A0A8T0ET16"/>
<organism evidence="3 4">
    <name type="scientific">Argiope bruennichi</name>
    <name type="common">Wasp spider</name>
    <name type="synonym">Aranea bruennichi</name>
    <dbReference type="NCBI Taxonomy" id="94029"/>
    <lineage>
        <taxon>Eukaryota</taxon>
        <taxon>Metazoa</taxon>
        <taxon>Ecdysozoa</taxon>
        <taxon>Arthropoda</taxon>
        <taxon>Chelicerata</taxon>
        <taxon>Arachnida</taxon>
        <taxon>Araneae</taxon>
        <taxon>Araneomorphae</taxon>
        <taxon>Entelegynae</taxon>
        <taxon>Araneoidea</taxon>
        <taxon>Araneidae</taxon>
        <taxon>Argiope</taxon>
    </lineage>
</organism>
<dbReference type="Proteomes" id="UP000807504">
    <property type="component" value="Unassembled WGS sequence"/>
</dbReference>
<evidence type="ECO:0000313" key="4">
    <source>
        <dbReference type="Proteomes" id="UP000807504"/>
    </source>
</evidence>
<dbReference type="Gene3D" id="3.30.2350.10">
    <property type="entry name" value="Pseudouridine synthase"/>
    <property type="match status" value="1"/>
</dbReference>
<dbReference type="InterPro" id="IPR020103">
    <property type="entry name" value="PsdUridine_synth_cat_dom_sf"/>
</dbReference>
<comment type="caution">
    <text evidence="3">The sequence shown here is derived from an EMBL/GenBank/DDBJ whole genome shotgun (WGS) entry which is preliminary data.</text>
</comment>
<protein>
    <submittedName>
        <fullName evidence="3">RNA pseudouridylate synthase like protein</fullName>
    </submittedName>
</protein>
<dbReference type="InterPro" id="IPR006145">
    <property type="entry name" value="PsdUridine_synth_RsuA/RluA"/>
</dbReference>
<feature type="domain" description="Pseudouridine synthase RsuA/RluA-like" evidence="2">
    <location>
        <begin position="39"/>
        <end position="204"/>
    </location>
</feature>
<accession>A0A8T0ET16</accession>
<evidence type="ECO:0000259" key="2">
    <source>
        <dbReference type="Pfam" id="PF00849"/>
    </source>
</evidence>
<proteinExistence type="inferred from homology"/>